<dbReference type="EMBL" id="MJIL01000083">
    <property type="protein sequence ID" value="OLQ74523.1"/>
    <property type="molecule type" value="Genomic_DNA"/>
</dbReference>
<keyword evidence="1 2" id="KW-0732">Signal</keyword>
<feature type="signal peptide" evidence="2">
    <location>
        <begin position="1"/>
        <end position="21"/>
    </location>
</feature>
<protein>
    <recommendedName>
        <fullName evidence="3">DUF4174 domain-containing protein</fullName>
    </recommendedName>
</protein>
<sequence length="147" mass="17354">MKALISCLYSAVILCSTSVASYPLDSLHWNHRSILFFAPEKDQYVQEFMKQTLMNDCLLQERDIVTIIITRDGFNQPEDLFSPEDIRFLQQKYNITQDSHTAILIGKDGLEKHRWGEETNWRHITDLVDKMPLRQREMTYRQSRCAI</sequence>
<reference evidence="4 5" key="1">
    <citation type="submission" date="2016-09" db="EMBL/GenBank/DDBJ databases">
        <title>Photobacterium proteolyticum sp. nov. a protease producing bacterium isolated from ocean sediments of Laizhou Bay.</title>
        <authorList>
            <person name="Li Y."/>
        </authorList>
    </citation>
    <scope>NUCLEOTIDE SEQUENCE [LARGE SCALE GENOMIC DNA]</scope>
    <source>
        <strain evidence="4 5">13-12</strain>
    </source>
</reference>
<comment type="caution">
    <text evidence="4">The sequence shown here is derived from an EMBL/GenBank/DDBJ whole genome shotgun (WGS) entry which is preliminary data.</text>
</comment>
<name>A0A1Q9GJ81_9GAMM</name>
<dbReference type="STRING" id="1903952.BIT28_14010"/>
<feature type="domain" description="DUF4174" evidence="3">
    <location>
        <begin position="23"/>
        <end position="137"/>
    </location>
</feature>
<keyword evidence="5" id="KW-1185">Reference proteome</keyword>
<organism evidence="4 5">
    <name type="scientific">Photobacterium proteolyticum</name>
    <dbReference type="NCBI Taxonomy" id="1903952"/>
    <lineage>
        <taxon>Bacteria</taxon>
        <taxon>Pseudomonadati</taxon>
        <taxon>Pseudomonadota</taxon>
        <taxon>Gammaproteobacteria</taxon>
        <taxon>Vibrionales</taxon>
        <taxon>Vibrionaceae</taxon>
        <taxon>Photobacterium</taxon>
    </lineage>
</organism>
<proteinExistence type="predicted"/>
<gene>
    <name evidence="4" type="ORF">BIT28_14010</name>
</gene>
<evidence type="ECO:0000256" key="1">
    <source>
        <dbReference type="ARBA" id="ARBA00022729"/>
    </source>
</evidence>
<evidence type="ECO:0000256" key="2">
    <source>
        <dbReference type="SAM" id="SignalP"/>
    </source>
</evidence>
<dbReference type="RefSeq" id="WP_075765605.1">
    <property type="nucleotide sequence ID" value="NZ_MJIL01000083.1"/>
</dbReference>
<evidence type="ECO:0000313" key="4">
    <source>
        <dbReference type="EMBL" id="OLQ74523.1"/>
    </source>
</evidence>
<feature type="chain" id="PRO_5010192236" description="DUF4174 domain-containing protein" evidence="2">
    <location>
        <begin position="22"/>
        <end position="147"/>
    </location>
</feature>
<dbReference type="InterPro" id="IPR025232">
    <property type="entry name" value="DUF4174"/>
</dbReference>
<evidence type="ECO:0000313" key="5">
    <source>
        <dbReference type="Proteomes" id="UP000186905"/>
    </source>
</evidence>
<dbReference type="Pfam" id="PF13778">
    <property type="entry name" value="DUF4174"/>
    <property type="match status" value="1"/>
</dbReference>
<evidence type="ECO:0000259" key="3">
    <source>
        <dbReference type="Pfam" id="PF13778"/>
    </source>
</evidence>
<dbReference type="OrthoDB" id="5893017at2"/>
<dbReference type="Proteomes" id="UP000186905">
    <property type="component" value="Unassembled WGS sequence"/>
</dbReference>
<dbReference type="AlphaFoldDB" id="A0A1Q9GJ81"/>
<accession>A0A1Q9GJ81</accession>